<gene>
    <name evidence="1" type="ordered locus">Ppha_0825</name>
</gene>
<reference evidence="1 2" key="1">
    <citation type="submission" date="2008-06" db="EMBL/GenBank/DDBJ databases">
        <title>Complete sequence of Pelodictyon phaeoclathratiforme BU-1.</title>
        <authorList>
            <consortium name="US DOE Joint Genome Institute"/>
            <person name="Lucas S."/>
            <person name="Copeland A."/>
            <person name="Lapidus A."/>
            <person name="Glavina del Rio T."/>
            <person name="Dalin E."/>
            <person name="Tice H."/>
            <person name="Bruce D."/>
            <person name="Goodwin L."/>
            <person name="Pitluck S."/>
            <person name="Schmutz J."/>
            <person name="Larimer F."/>
            <person name="Land M."/>
            <person name="Hauser L."/>
            <person name="Kyrpides N."/>
            <person name="Mikhailova N."/>
            <person name="Liu Z."/>
            <person name="Li T."/>
            <person name="Zhao F."/>
            <person name="Overmann J."/>
            <person name="Bryant D.A."/>
            <person name="Richardson P."/>
        </authorList>
    </citation>
    <scope>NUCLEOTIDE SEQUENCE [LARGE SCALE GENOMIC DNA]</scope>
    <source>
        <strain evidence="2">DSM 5477 / BU-1</strain>
    </source>
</reference>
<dbReference type="Proteomes" id="UP000002724">
    <property type="component" value="Chromosome"/>
</dbReference>
<dbReference type="AlphaFoldDB" id="B4SEM2"/>
<keyword evidence="2" id="KW-1185">Reference proteome</keyword>
<protein>
    <submittedName>
        <fullName evidence="1">Uncharacterized protein</fullName>
    </submittedName>
</protein>
<dbReference type="STRING" id="324925.Ppha_0825"/>
<evidence type="ECO:0000313" key="1">
    <source>
        <dbReference type="EMBL" id="ACF43114.1"/>
    </source>
</evidence>
<sequence length="138" mass="15660">MITTNLNMPNKPEQNLASVVGAETYAVWINMLNELVPQGRTHRLAPLVAGMLHYALALAIAKKKHDEESSTASAVQSLLYAAEVSDPSEVENYLREMVKQLFRDAKVNYNRTNAHGKKYSILESTCEEFVNWYNMPWE</sequence>
<dbReference type="HOGENOM" id="CLU_2023019_0_0_10"/>
<name>B4SEM2_PELPB</name>
<dbReference type="eggNOG" id="ENOG502ZQFK">
    <property type="taxonomic scope" value="Bacteria"/>
</dbReference>
<proteinExistence type="predicted"/>
<accession>B4SEM2</accession>
<organism evidence="1 2">
    <name type="scientific">Pelodictyon phaeoclathratiforme (strain DSM 5477 / BU-1)</name>
    <dbReference type="NCBI Taxonomy" id="324925"/>
    <lineage>
        <taxon>Bacteria</taxon>
        <taxon>Pseudomonadati</taxon>
        <taxon>Chlorobiota</taxon>
        <taxon>Chlorobiia</taxon>
        <taxon>Chlorobiales</taxon>
        <taxon>Chlorobiaceae</taxon>
        <taxon>Chlorobium/Pelodictyon group</taxon>
        <taxon>Pelodictyon</taxon>
    </lineage>
</organism>
<dbReference type="KEGG" id="pph:Ppha_0825"/>
<dbReference type="EMBL" id="CP001110">
    <property type="protein sequence ID" value="ACF43114.1"/>
    <property type="molecule type" value="Genomic_DNA"/>
</dbReference>
<evidence type="ECO:0000313" key="2">
    <source>
        <dbReference type="Proteomes" id="UP000002724"/>
    </source>
</evidence>